<dbReference type="Pfam" id="PF17862">
    <property type="entry name" value="AAA_lid_3"/>
    <property type="match status" value="1"/>
</dbReference>
<comment type="similarity">
    <text evidence="6">Belongs to the AAA ATPase family.</text>
</comment>
<dbReference type="RefSeq" id="XP_001743498.1">
    <property type="nucleotide sequence ID" value="XM_001743446.1"/>
</dbReference>
<dbReference type="PANTHER" id="PTHR45644:SF3">
    <property type="entry name" value="FI08533P-RELATED"/>
    <property type="match status" value="1"/>
</dbReference>
<dbReference type="InterPro" id="IPR003593">
    <property type="entry name" value="AAA+_ATPase"/>
</dbReference>
<evidence type="ECO:0000256" key="4">
    <source>
        <dbReference type="ARBA" id="ARBA00022840"/>
    </source>
</evidence>
<reference evidence="8 9" key="1">
    <citation type="journal article" date="2008" name="Nature">
        <title>The genome of the choanoflagellate Monosiga brevicollis and the origin of metazoans.</title>
        <authorList>
            <consortium name="JGI Sequencing"/>
            <person name="King N."/>
            <person name="Westbrook M.J."/>
            <person name="Young S.L."/>
            <person name="Kuo A."/>
            <person name="Abedin M."/>
            <person name="Chapman J."/>
            <person name="Fairclough S."/>
            <person name="Hellsten U."/>
            <person name="Isogai Y."/>
            <person name="Letunic I."/>
            <person name="Marr M."/>
            <person name="Pincus D."/>
            <person name="Putnam N."/>
            <person name="Rokas A."/>
            <person name="Wright K.J."/>
            <person name="Zuzow R."/>
            <person name="Dirks W."/>
            <person name="Good M."/>
            <person name="Goodstein D."/>
            <person name="Lemons D."/>
            <person name="Li W."/>
            <person name="Lyons J.B."/>
            <person name="Morris A."/>
            <person name="Nichols S."/>
            <person name="Richter D.J."/>
            <person name="Salamov A."/>
            <person name="Bork P."/>
            <person name="Lim W.A."/>
            <person name="Manning G."/>
            <person name="Miller W.T."/>
            <person name="McGinnis W."/>
            <person name="Shapiro H."/>
            <person name="Tjian R."/>
            <person name="Grigoriev I.V."/>
            <person name="Rokhsar D."/>
        </authorList>
    </citation>
    <scope>NUCLEOTIDE SEQUENCE [LARGE SCALE GENOMIC DNA]</scope>
    <source>
        <strain evidence="9">MX1 / ATCC 50154</strain>
    </source>
</reference>
<dbReference type="AlphaFoldDB" id="A9URB4"/>
<protein>
    <recommendedName>
        <fullName evidence="7">AAA+ ATPase domain-containing protein</fullName>
    </recommendedName>
</protein>
<dbReference type="Gene3D" id="1.10.8.60">
    <property type="match status" value="1"/>
</dbReference>
<dbReference type="InterPro" id="IPR041569">
    <property type="entry name" value="AAA_lid_3"/>
</dbReference>
<dbReference type="SUPFAM" id="SSF52540">
    <property type="entry name" value="P-loop containing nucleoside triphosphate hydrolases"/>
    <property type="match status" value="1"/>
</dbReference>
<name>A9URB4_MONBE</name>
<keyword evidence="5" id="KW-0496">Mitochondrion</keyword>
<dbReference type="GO" id="GO:0005741">
    <property type="term" value="C:mitochondrial outer membrane"/>
    <property type="evidence" value="ECO:0000318"/>
    <property type="project" value="GO_Central"/>
</dbReference>
<dbReference type="EMBL" id="CH991544">
    <property type="protein sequence ID" value="EDQ92212.1"/>
    <property type="molecule type" value="Genomic_DNA"/>
</dbReference>
<evidence type="ECO:0000256" key="3">
    <source>
        <dbReference type="ARBA" id="ARBA00022787"/>
    </source>
</evidence>
<keyword evidence="4 6" id="KW-0067">ATP-binding</keyword>
<dbReference type="GeneID" id="5888305"/>
<feature type="domain" description="AAA+ ATPase" evidence="7">
    <location>
        <begin position="50"/>
        <end position="188"/>
    </location>
</feature>
<dbReference type="Pfam" id="PF00004">
    <property type="entry name" value="AAA"/>
    <property type="match status" value="1"/>
</dbReference>
<dbReference type="OMA" id="CRNAAMR"/>
<dbReference type="InterPro" id="IPR027417">
    <property type="entry name" value="P-loop_NTPase"/>
</dbReference>
<dbReference type="KEGG" id="mbr:MONBRDRAFT_17763"/>
<dbReference type="SMART" id="SM00382">
    <property type="entry name" value="AAA"/>
    <property type="match status" value="1"/>
</dbReference>
<comment type="subcellular location">
    <subcellularLocation>
        <location evidence="1">Mitochondrion outer membrane</location>
        <topology evidence="1">Single-pass membrane protein</topology>
    </subcellularLocation>
</comment>
<sequence length="296" mass="32643">MASDIIDPEDIDEDFSAVGGLQQTIDILRNEVVLALSPSSVYGASKLLKPPKGLLLFGPPGCGKTMLARALAKECDCCFINLRPSSFMDKYYGESTKLVEAVFSLARKLAPTIIFIDEIDSFLNSRSSMDHESSAVIKAQFMTLWDGFVQDPTAQVVVVGATNRPTDVDRAILRRLSRTCHIGHPDERQRHQILQVILRDELQHRDLDLRRLGAETGGYSGNDLRELCRLAATHALQAAQSRTVRLRLHAFFCFTFALRLYLPLSCHTHGGVPSDDALAEATCVAYGRLSSSPPRG</sequence>
<dbReference type="InParanoid" id="A9URB4"/>
<dbReference type="eggNOG" id="KOG0737">
    <property type="taxonomic scope" value="Eukaryota"/>
</dbReference>
<organism evidence="8 9">
    <name type="scientific">Monosiga brevicollis</name>
    <name type="common">Choanoflagellate</name>
    <dbReference type="NCBI Taxonomy" id="81824"/>
    <lineage>
        <taxon>Eukaryota</taxon>
        <taxon>Choanoflagellata</taxon>
        <taxon>Craspedida</taxon>
        <taxon>Salpingoecidae</taxon>
        <taxon>Monosiga</taxon>
    </lineage>
</organism>
<dbReference type="InterPro" id="IPR003959">
    <property type="entry name" value="ATPase_AAA_core"/>
</dbReference>
<dbReference type="STRING" id="81824.A9URB4"/>
<dbReference type="GO" id="GO:0016887">
    <property type="term" value="F:ATP hydrolysis activity"/>
    <property type="evidence" value="ECO:0007669"/>
    <property type="project" value="InterPro"/>
</dbReference>
<dbReference type="Proteomes" id="UP000001357">
    <property type="component" value="Unassembled WGS sequence"/>
</dbReference>
<accession>A9URB4</accession>
<keyword evidence="9" id="KW-1185">Reference proteome</keyword>
<dbReference type="FunCoup" id="A9URB4">
    <property type="interactions" value="936"/>
</dbReference>
<proteinExistence type="inferred from homology"/>
<evidence type="ECO:0000256" key="1">
    <source>
        <dbReference type="ARBA" id="ARBA00004572"/>
    </source>
</evidence>
<keyword evidence="3" id="KW-1000">Mitochondrion outer membrane</keyword>
<dbReference type="PANTHER" id="PTHR45644">
    <property type="entry name" value="AAA ATPASE, PUTATIVE (AFU_ORTHOLOGUE AFUA_2G12920)-RELATED-RELATED"/>
    <property type="match status" value="1"/>
</dbReference>
<evidence type="ECO:0000313" key="8">
    <source>
        <dbReference type="EMBL" id="EDQ92212.1"/>
    </source>
</evidence>
<dbReference type="GO" id="GO:0005524">
    <property type="term" value="F:ATP binding"/>
    <property type="evidence" value="ECO:0007669"/>
    <property type="project" value="UniProtKB-KW"/>
</dbReference>
<dbReference type="InterPro" id="IPR003960">
    <property type="entry name" value="ATPase_AAA_CS"/>
</dbReference>
<evidence type="ECO:0000256" key="2">
    <source>
        <dbReference type="ARBA" id="ARBA00022741"/>
    </source>
</evidence>
<evidence type="ECO:0000313" key="9">
    <source>
        <dbReference type="Proteomes" id="UP000001357"/>
    </source>
</evidence>
<keyword evidence="3" id="KW-0472">Membrane</keyword>
<evidence type="ECO:0000256" key="5">
    <source>
        <dbReference type="ARBA" id="ARBA00023128"/>
    </source>
</evidence>
<dbReference type="PROSITE" id="PS00674">
    <property type="entry name" value="AAA"/>
    <property type="match status" value="1"/>
</dbReference>
<evidence type="ECO:0000256" key="6">
    <source>
        <dbReference type="RuleBase" id="RU003651"/>
    </source>
</evidence>
<keyword evidence="2 6" id="KW-0547">Nucleotide-binding</keyword>
<dbReference type="GO" id="GO:0140570">
    <property type="term" value="P:extraction of mislocalized protein from mitochondrial outer membrane"/>
    <property type="evidence" value="ECO:0000318"/>
    <property type="project" value="GO_Central"/>
</dbReference>
<evidence type="ECO:0000259" key="7">
    <source>
        <dbReference type="SMART" id="SM00382"/>
    </source>
</evidence>
<dbReference type="InterPro" id="IPR051701">
    <property type="entry name" value="Mito_OM_Translocase_MSP1"/>
</dbReference>
<dbReference type="Gene3D" id="3.40.50.300">
    <property type="entry name" value="P-loop containing nucleotide triphosphate hydrolases"/>
    <property type="match status" value="1"/>
</dbReference>
<gene>
    <name evidence="8" type="ORF">MONBRDRAFT_17763</name>
</gene>